<keyword evidence="4" id="KW-1185">Reference proteome</keyword>
<dbReference type="PANTHER" id="PTHR34473:SF3">
    <property type="entry name" value="TRANSMEMBRANE PROTEIN-RELATED"/>
    <property type="match status" value="1"/>
</dbReference>
<name>A0ABP8J6E9_9MICO</name>
<evidence type="ECO:0000313" key="3">
    <source>
        <dbReference type="EMBL" id="GAA4385916.1"/>
    </source>
</evidence>
<keyword evidence="1" id="KW-0472">Membrane</keyword>
<keyword evidence="1" id="KW-0812">Transmembrane</keyword>
<gene>
    <name evidence="3" type="ORF">GCM10023167_08290</name>
</gene>
<evidence type="ECO:0000256" key="1">
    <source>
        <dbReference type="SAM" id="Phobius"/>
    </source>
</evidence>
<feature type="transmembrane region" description="Helical" evidence="1">
    <location>
        <begin position="18"/>
        <end position="39"/>
    </location>
</feature>
<feature type="domain" description="YdbS-like PH" evidence="2">
    <location>
        <begin position="71"/>
        <end position="145"/>
    </location>
</feature>
<proteinExistence type="predicted"/>
<feature type="transmembrane region" description="Helical" evidence="1">
    <location>
        <begin position="45"/>
        <end position="65"/>
    </location>
</feature>
<comment type="caution">
    <text evidence="3">The sequence shown here is derived from an EMBL/GenBank/DDBJ whole genome shotgun (WGS) entry which is preliminary data.</text>
</comment>
<dbReference type="InterPro" id="IPR005182">
    <property type="entry name" value="YdbS-like_PH"/>
</dbReference>
<accession>A0ABP8J6E9</accession>
<evidence type="ECO:0000259" key="2">
    <source>
        <dbReference type="Pfam" id="PF03703"/>
    </source>
</evidence>
<keyword evidence="1" id="KW-1133">Transmembrane helix</keyword>
<dbReference type="EMBL" id="BAABGL010000003">
    <property type="protein sequence ID" value="GAA4385916.1"/>
    <property type="molecule type" value="Genomic_DNA"/>
</dbReference>
<evidence type="ECO:0000313" key="4">
    <source>
        <dbReference type="Proteomes" id="UP001500642"/>
    </source>
</evidence>
<reference evidence="4" key="1">
    <citation type="journal article" date="2019" name="Int. J. Syst. Evol. Microbiol.">
        <title>The Global Catalogue of Microorganisms (GCM) 10K type strain sequencing project: providing services to taxonomists for standard genome sequencing and annotation.</title>
        <authorList>
            <consortium name="The Broad Institute Genomics Platform"/>
            <consortium name="The Broad Institute Genome Sequencing Center for Infectious Disease"/>
            <person name="Wu L."/>
            <person name="Ma J."/>
        </authorList>
    </citation>
    <scope>NUCLEOTIDE SEQUENCE [LARGE SCALE GENOMIC DNA]</scope>
    <source>
        <strain evidence="4">JCM 17808</strain>
    </source>
</reference>
<dbReference type="RefSeq" id="WP_345030080.1">
    <property type="nucleotide sequence ID" value="NZ_BAABGL010000003.1"/>
</dbReference>
<organism evidence="3 4">
    <name type="scientific">Brevibacterium pityocampae</name>
    <dbReference type="NCBI Taxonomy" id="506594"/>
    <lineage>
        <taxon>Bacteria</taxon>
        <taxon>Bacillati</taxon>
        <taxon>Actinomycetota</taxon>
        <taxon>Actinomycetes</taxon>
        <taxon>Micrococcales</taxon>
        <taxon>Brevibacteriaceae</taxon>
        <taxon>Brevibacterium</taxon>
    </lineage>
</organism>
<sequence length="157" mass="17203">MTDIEFVPVSRKLIGVHLLGLLIWMVPLLIPMIVLGVIFEAVRPWMWAAAALWLVVVVWSAIVLIRQVGRLGYAERPDDLLIRRGILFRSTTVVPFGRMQFVDVKSGPIERLFGLATVELHTASAATDASIPGLPAAEAERLRDALAARGEARLAGL</sequence>
<dbReference type="Proteomes" id="UP001500642">
    <property type="component" value="Unassembled WGS sequence"/>
</dbReference>
<protein>
    <submittedName>
        <fullName evidence="3">PH domain-containing protein</fullName>
    </submittedName>
</protein>
<dbReference type="Pfam" id="PF03703">
    <property type="entry name" value="bPH_2"/>
    <property type="match status" value="1"/>
</dbReference>
<dbReference type="PANTHER" id="PTHR34473">
    <property type="entry name" value="UPF0699 TRANSMEMBRANE PROTEIN YDBS"/>
    <property type="match status" value="1"/>
</dbReference>